<dbReference type="GO" id="GO:0006972">
    <property type="term" value="P:hyperosmotic response"/>
    <property type="evidence" value="ECO:0007669"/>
    <property type="project" value="TreeGrafter"/>
</dbReference>
<evidence type="ECO:0000256" key="3">
    <source>
        <dbReference type="ARBA" id="ARBA00022692"/>
    </source>
</evidence>
<evidence type="ECO:0000313" key="7">
    <source>
        <dbReference type="EMBL" id="KAF7222340.1"/>
    </source>
</evidence>
<comment type="similarity">
    <text evidence="2">Belongs to the MIP/aquaporin (TC 1.A.8) family.</text>
</comment>
<dbReference type="GO" id="GO:0003097">
    <property type="term" value="P:renal water transport"/>
    <property type="evidence" value="ECO:0007669"/>
    <property type="project" value="TreeGrafter"/>
</dbReference>
<dbReference type="InterPro" id="IPR034294">
    <property type="entry name" value="Aquaporin_transptr"/>
</dbReference>
<gene>
    <name evidence="7" type="ORF">G4P62_008949</name>
</gene>
<protein>
    <submittedName>
        <fullName evidence="7">Aquaporin-1-like</fullName>
    </submittedName>
</protein>
<evidence type="ECO:0000256" key="6">
    <source>
        <dbReference type="SAM" id="Phobius"/>
    </source>
</evidence>
<keyword evidence="5 6" id="KW-0472">Membrane</keyword>
<comment type="subcellular location">
    <subcellularLocation>
        <location evidence="1">Membrane</location>
        <topology evidence="1">Multi-pass membrane protein</topology>
    </subcellularLocation>
</comment>
<keyword evidence="3 6" id="KW-0812">Transmembrane</keyword>
<feature type="transmembrane region" description="Helical" evidence="6">
    <location>
        <begin position="49"/>
        <end position="78"/>
    </location>
</feature>
<accession>A0A9D3BW26</accession>
<dbReference type="SUPFAM" id="SSF81338">
    <property type="entry name" value="Aquaporin-like"/>
    <property type="match status" value="1"/>
</dbReference>
<keyword evidence="4 6" id="KW-1133">Transmembrane helix</keyword>
<feature type="non-terminal residue" evidence="7">
    <location>
        <position position="189"/>
    </location>
</feature>
<name>A0A9D3BW26_NOTFU</name>
<dbReference type="GO" id="GO:0015250">
    <property type="term" value="F:water channel activity"/>
    <property type="evidence" value="ECO:0007669"/>
    <property type="project" value="TreeGrafter"/>
</dbReference>
<comment type="caution">
    <text evidence="7">The sequence shown here is derived from an EMBL/GenBank/DDBJ whole genome shotgun (WGS) entry which is preliminary data.</text>
</comment>
<dbReference type="PANTHER" id="PTHR19139:SF161">
    <property type="entry name" value="AQUAPORIN-1"/>
    <property type="match status" value="1"/>
</dbReference>
<dbReference type="Pfam" id="PF00230">
    <property type="entry name" value="MIP"/>
    <property type="match status" value="2"/>
</dbReference>
<dbReference type="EMBL" id="JAAVVJ010000005">
    <property type="protein sequence ID" value="KAF7222340.1"/>
    <property type="molecule type" value="Genomic_DNA"/>
</dbReference>
<evidence type="ECO:0000256" key="2">
    <source>
        <dbReference type="ARBA" id="ARBA00006175"/>
    </source>
</evidence>
<evidence type="ECO:0000256" key="4">
    <source>
        <dbReference type="ARBA" id="ARBA00022989"/>
    </source>
</evidence>
<evidence type="ECO:0000256" key="1">
    <source>
        <dbReference type="ARBA" id="ARBA00004141"/>
    </source>
</evidence>
<dbReference type="GO" id="GO:0015168">
    <property type="term" value="F:glycerol transmembrane transporter activity"/>
    <property type="evidence" value="ECO:0007669"/>
    <property type="project" value="TreeGrafter"/>
</dbReference>
<dbReference type="GO" id="GO:0008519">
    <property type="term" value="F:ammonium channel activity"/>
    <property type="evidence" value="ECO:0007669"/>
    <property type="project" value="TreeGrafter"/>
</dbReference>
<reference evidence="7" key="1">
    <citation type="submission" date="2020-03" db="EMBL/GenBank/DDBJ databases">
        <title>Intra-Species Differences in Population Size shape Life History and Genome Evolution.</title>
        <authorList>
            <person name="Willemsen D."/>
            <person name="Cui R."/>
            <person name="Valenzano D.R."/>
        </authorList>
    </citation>
    <scope>NUCLEOTIDE SEQUENCE</scope>
    <source>
        <strain evidence="7">GRZ</strain>
        <tissue evidence="7">Whole</tissue>
    </source>
</reference>
<dbReference type="GO" id="GO:0016020">
    <property type="term" value="C:membrane"/>
    <property type="evidence" value="ECO:0007669"/>
    <property type="project" value="UniProtKB-SubCell"/>
</dbReference>
<dbReference type="Gene3D" id="1.20.1080.10">
    <property type="entry name" value="Glycerol uptake facilitator protein"/>
    <property type="match status" value="2"/>
</dbReference>
<dbReference type="InterPro" id="IPR023271">
    <property type="entry name" value="Aquaporin-like"/>
</dbReference>
<dbReference type="Proteomes" id="UP000822369">
    <property type="component" value="Chromosome 5"/>
</dbReference>
<dbReference type="PANTHER" id="PTHR19139">
    <property type="entry name" value="AQUAPORIN TRANSPORTER"/>
    <property type="match status" value="1"/>
</dbReference>
<dbReference type="GO" id="GO:0035379">
    <property type="term" value="F:carbon dioxide transmembrane transporter activity"/>
    <property type="evidence" value="ECO:0007669"/>
    <property type="project" value="TreeGrafter"/>
</dbReference>
<dbReference type="AlphaFoldDB" id="A0A9D3BW26"/>
<dbReference type="InterPro" id="IPR000425">
    <property type="entry name" value="MIP"/>
</dbReference>
<evidence type="ECO:0000256" key="5">
    <source>
        <dbReference type="ARBA" id="ARBA00023136"/>
    </source>
</evidence>
<sequence length="189" mass="20224">HNPSIEIMQERKEPSSVVWPNYCFASATLTRCMGNGGGAPLNLAITLNLPVVCVISAFRVFFFLIAQILNAVAGAIVYGVRPETTASLCVDNASVNACMSNDLQISQTGCGINPARSFGPAVILKSFDDVYWVGPMSAGVAAALVCDYRLTPRDELLGEQTRVWFCCSSDQGTDAEPLLEAVRGREGSK</sequence>
<organism evidence="7 8">
    <name type="scientific">Nothobranchius furzeri</name>
    <name type="common">Turquoise killifish</name>
    <dbReference type="NCBI Taxonomy" id="105023"/>
    <lineage>
        <taxon>Eukaryota</taxon>
        <taxon>Metazoa</taxon>
        <taxon>Chordata</taxon>
        <taxon>Craniata</taxon>
        <taxon>Vertebrata</taxon>
        <taxon>Euteleostomi</taxon>
        <taxon>Actinopterygii</taxon>
        <taxon>Neopterygii</taxon>
        <taxon>Teleostei</taxon>
        <taxon>Neoteleostei</taxon>
        <taxon>Acanthomorphata</taxon>
        <taxon>Ovalentaria</taxon>
        <taxon>Atherinomorphae</taxon>
        <taxon>Cyprinodontiformes</taxon>
        <taxon>Nothobranchiidae</taxon>
        <taxon>Nothobranchius</taxon>
    </lineage>
</organism>
<evidence type="ECO:0000313" key="8">
    <source>
        <dbReference type="Proteomes" id="UP000822369"/>
    </source>
</evidence>
<proteinExistence type="inferred from homology"/>